<gene>
    <name evidence="2" type="ORF">Pcinc_026117</name>
</gene>
<dbReference type="Proteomes" id="UP001286313">
    <property type="component" value="Unassembled WGS sequence"/>
</dbReference>
<evidence type="ECO:0000313" key="3">
    <source>
        <dbReference type="Proteomes" id="UP001286313"/>
    </source>
</evidence>
<sequence length="94" mass="10715">WLSWLCIWLFVWLGWLSPRSLDHEAILLPAPVQVTSAFLTVKDRTDRQPRVIGSQSRYIGTETRKVGSANLVVAINPEKNQKIGQERLETDSLN</sequence>
<reference evidence="2" key="1">
    <citation type="submission" date="2023-10" db="EMBL/GenBank/DDBJ databases">
        <title>Genome assemblies of two species of porcelain crab, Petrolisthes cinctipes and Petrolisthes manimaculis (Anomura: Porcellanidae).</title>
        <authorList>
            <person name="Angst P."/>
        </authorList>
    </citation>
    <scope>NUCLEOTIDE SEQUENCE</scope>
    <source>
        <strain evidence="2">PB745_01</strain>
        <tissue evidence="2">Gill</tissue>
    </source>
</reference>
<organism evidence="2 3">
    <name type="scientific">Petrolisthes cinctipes</name>
    <name type="common">Flat porcelain crab</name>
    <dbReference type="NCBI Taxonomy" id="88211"/>
    <lineage>
        <taxon>Eukaryota</taxon>
        <taxon>Metazoa</taxon>
        <taxon>Ecdysozoa</taxon>
        <taxon>Arthropoda</taxon>
        <taxon>Crustacea</taxon>
        <taxon>Multicrustacea</taxon>
        <taxon>Malacostraca</taxon>
        <taxon>Eumalacostraca</taxon>
        <taxon>Eucarida</taxon>
        <taxon>Decapoda</taxon>
        <taxon>Pleocyemata</taxon>
        <taxon>Anomura</taxon>
        <taxon>Galatheoidea</taxon>
        <taxon>Porcellanidae</taxon>
        <taxon>Petrolisthes</taxon>
    </lineage>
</organism>
<comment type="caution">
    <text evidence="2">The sequence shown here is derived from an EMBL/GenBank/DDBJ whole genome shotgun (WGS) entry which is preliminary data.</text>
</comment>
<feature type="signal peptide" evidence="1">
    <location>
        <begin position="1"/>
        <end position="22"/>
    </location>
</feature>
<dbReference type="EMBL" id="JAWQEG010002997">
    <property type="protein sequence ID" value="KAK3868492.1"/>
    <property type="molecule type" value="Genomic_DNA"/>
</dbReference>
<dbReference type="AlphaFoldDB" id="A0AAE1KAV0"/>
<keyword evidence="3" id="KW-1185">Reference proteome</keyword>
<feature type="chain" id="PRO_5042046320" evidence="1">
    <location>
        <begin position="23"/>
        <end position="94"/>
    </location>
</feature>
<accession>A0AAE1KAV0</accession>
<name>A0AAE1KAV0_PETCI</name>
<evidence type="ECO:0000256" key="1">
    <source>
        <dbReference type="SAM" id="SignalP"/>
    </source>
</evidence>
<feature type="non-terminal residue" evidence="2">
    <location>
        <position position="1"/>
    </location>
</feature>
<proteinExistence type="predicted"/>
<evidence type="ECO:0000313" key="2">
    <source>
        <dbReference type="EMBL" id="KAK3868492.1"/>
    </source>
</evidence>
<protein>
    <submittedName>
        <fullName evidence="2">Uncharacterized protein</fullName>
    </submittedName>
</protein>
<keyword evidence="1" id="KW-0732">Signal</keyword>